<dbReference type="CDD" id="cd03445">
    <property type="entry name" value="Thioesterase_II_repeat2"/>
    <property type="match status" value="1"/>
</dbReference>
<reference evidence="5 6" key="1">
    <citation type="submission" date="2019-03" db="EMBL/GenBank/DDBJ databases">
        <title>Genomic Encyclopedia of Type Strains, Phase IV (KMG-IV): sequencing the most valuable type-strain genomes for metagenomic binning, comparative biology and taxonomic classification.</title>
        <authorList>
            <person name="Goeker M."/>
        </authorList>
    </citation>
    <scope>NUCLEOTIDE SEQUENCE [LARGE SCALE GENOMIC DNA]</scope>
    <source>
        <strain evidence="5 6">DSM 45765</strain>
    </source>
</reference>
<comment type="similarity">
    <text evidence="1">Belongs to the C/M/P thioester hydrolase family.</text>
</comment>
<dbReference type="Pfam" id="PF02551">
    <property type="entry name" value="Acyl_CoA_thio"/>
    <property type="match status" value="1"/>
</dbReference>
<feature type="domain" description="Acyl-CoA thioesterase 2 C-terminal" evidence="3">
    <location>
        <begin position="165"/>
        <end position="267"/>
    </location>
</feature>
<evidence type="ECO:0000313" key="6">
    <source>
        <dbReference type="Proteomes" id="UP000294911"/>
    </source>
</evidence>
<dbReference type="AlphaFoldDB" id="A0A4R2QCP4"/>
<dbReference type="Gene3D" id="2.40.160.210">
    <property type="entry name" value="Acyl-CoA thioesterase, double hotdog domain"/>
    <property type="match status" value="1"/>
</dbReference>
<dbReference type="InterPro" id="IPR042171">
    <property type="entry name" value="Acyl-CoA_hotdog"/>
</dbReference>
<dbReference type="InterPro" id="IPR029069">
    <property type="entry name" value="HotDog_dom_sf"/>
</dbReference>
<dbReference type="RefSeq" id="WP_165913072.1">
    <property type="nucleotide sequence ID" value="NZ_SLXQ01000013.1"/>
</dbReference>
<dbReference type="GO" id="GO:0006637">
    <property type="term" value="P:acyl-CoA metabolic process"/>
    <property type="evidence" value="ECO:0007669"/>
    <property type="project" value="InterPro"/>
</dbReference>
<dbReference type="InterPro" id="IPR003703">
    <property type="entry name" value="Acyl_CoA_thio"/>
</dbReference>
<dbReference type="GO" id="GO:0009062">
    <property type="term" value="P:fatty acid catabolic process"/>
    <property type="evidence" value="ECO:0007669"/>
    <property type="project" value="TreeGrafter"/>
</dbReference>
<name>A0A4R2QCP4_9PSEU</name>
<keyword evidence="2" id="KW-0378">Hydrolase</keyword>
<protein>
    <submittedName>
        <fullName evidence="5">Acyl-CoA thioesterase-2</fullName>
    </submittedName>
</protein>
<sequence>MTAEATEQSALDELLAVLDVRQTATDSFTGPNQPVPTQRLFGGQLLGQALVACGRTVPPALTIRSLHAYFLRPGDPLVPVHYTVHRFRSDGPSTIRHAEATQDGTVVFSAFAAFHETTHLPTTSTTCPKPAAPTEGPSEFPFHTGPTARPGQPIELRAATSGATGVWLRPTARLPDDPLLHHALLAHLSDISLLRAAVREHRRETGTAQGDAASLDHAMWFHGVPRLRDWLWYATTNPSAHGSRGLGLGRMIDQSGTLLATVGQEGLFRPRRQAR</sequence>
<gene>
    <name evidence="5" type="ORF">EV191_11389</name>
</gene>
<evidence type="ECO:0000259" key="3">
    <source>
        <dbReference type="Pfam" id="PF02551"/>
    </source>
</evidence>
<dbReference type="InterPro" id="IPR025652">
    <property type="entry name" value="TesB_C"/>
</dbReference>
<evidence type="ECO:0000259" key="4">
    <source>
        <dbReference type="Pfam" id="PF13622"/>
    </source>
</evidence>
<dbReference type="InterPro" id="IPR049449">
    <property type="entry name" value="TesB_ACOT8-like_N"/>
</dbReference>
<dbReference type="SUPFAM" id="SSF54637">
    <property type="entry name" value="Thioesterase/thiol ester dehydrase-isomerase"/>
    <property type="match status" value="2"/>
</dbReference>
<dbReference type="CDD" id="cd03444">
    <property type="entry name" value="Thioesterase_II_repeat1"/>
    <property type="match status" value="1"/>
</dbReference>
<organism evidence="5 6">
    <name type="scientific">Tamaricihabitans halophyticus</name>
    <dbReference type="NCBI Taxonomy" id="1262583"/>
    <lineage>
        <taxon>Bacteria</taxon>
        <taxon>Bacillati</taxon>
        <taxon>Actinomycetota</taxon>
        <taxon>Actinomycetes</taxon>
        <taxon>Pseudonocardiales</taxon>
        <taxon>Pseudonocardiaceae</taxon>
        <taxon>Tamaricihabitans</taxon>
    </lineage>
</organism>
<dbReference type="GO" id="GO:0047617">
    <property type="term" value="F:fatty acyl-CoA hydrolase activity"/>
    <property type="evidence" value="ECO:0007669"/>
    <property type="project" value="InterPro"/>
</dbReference>
<accession>A0A4R2QCP4</accession>
<dbReference type="EMBL" id="SLXQ01000013">
    <property type="protein sequence ID" value="TCP46812.1"/>
    <property type="molecule type" value="Genomic_DNA"/>
</dbReference>
<evidence type="ECO:0000313" key="5">
    <source>
        <dbReference type="EMBL" id="TCP46812.1"/>
    </source>
</evidence>
<dbReference type="PANTHER" id="PTHR11066:SF34">
    <property type="entry name" value="ACYL-COENZYME A THIOESTERASE 8"/>
    <property type="match status" value="1"/>
</dbReference>
<keyword evidence="6" id="KW-1185">Reference proteome</keyword>
<evidence type="ECO:0000256" key="1">
    <source>
        <dbReference type="ARBA" id="ARBA00006538"/>
    </source>
</evidence>
<proteinExistence type="inferred from homology"/>
<dbReference type="Pfam" id="PF13622">
    <property type="entry name" value="4HBT_3"/>
    <property type="match status" value="1"/>
</dbReference>
<evidence type="ECO:0000256" key="2">
    <source>
        <dbReference type="ARBA" id="ARBA00022801"/>
    </source>
</evidence>
<dbReference type="PANTHER" id="PTHR11066">
    <property type="entry name" value="ACYL-COA THIOESTERASE"/>
    <property type="match status" value="1"/>
</dbReference>
<dbReference type="Proteomes" id="UP000294911">
    <property type="component" value="Unassembled WGS sequence"/>
</dbReference>
<feature type="domain" description="Acyl-CoA thioesterase-like N-terminal HotDog" evidence="4">
    <location>
        <begin position="35"/>
        <end position="115"/>
    </location>
</feature>
<comment type="caution">
    <text evidence="5">The sequence shown here is derived from an EMBL/GenBank/DDBJ whole genome shotgun (WGS) entry which is preliminary data.</text>
</comment>